<feature type="transmembrane region" description="Helical" evidence="6">
    <location>
        <begin position="74"/>
        <end position="94"/>
    </location>
</feature>
<evidence type="ECO:0000256" key="6">
    <source>
        <dbReference type="SAM" id="Phobius"/>
    </source>
</evidence>
<feature type="transmembrane region" description="Helical" evidence="6">
    <location>
        <begin position="500"/>
        <end position="524"/>
    </location>
</feature>
<feature type="transmembrane region" description="Helical" evidence="6">
    <location>
        <begin position="305"/>
        <end position="327"/>
    </location>
</feature>
<dbReference type="PIRSF" id="PIRSF006060">
    <property type="entry name" value="AA_transporter"/>
    <property type="match status" value="1"/>
</dbReference>
<dbReference type="GO" id="GO:0015179">
    <property type="term" value="F:L-amino acid transmembrane transporter activity"/>
    <property type="evidence" value="ECO:0007669"/>
    <property type="project" value="TreeGrafter"/>
</dbReference>
<dbReference type="InterPro" id="IPR002293">
    <property type="entry name" value="AA/rel_permease1"/>
</dbReference>
<proteinExistence type="predicted"/>
<feature type="transmembrane region" description="Helical" evidence="6">
    <location>
        <begin position="192"/>
        <end position="210"/>
    </location>
</feature>
<comment type="subcellular location">
    <subcellularLocation>
        <location evidence="1">Membrane</location>
        <topology evidence="1">Multi-pass membrane protein</topology>
    </subcellularLocation>
</comment>
<dbReference type="PANTHER" id="PTHR11785:SF532">
    <property type="entry name" value="TRANSPORTER, PUTATIVE (EUROFUNG)-RELATED"/>
    <property type="match status" value="1"/>
</dbReference>
<keyword evidence="3 6" id="KW-1133">Transmembrane helix</keyword>
<evidence type="ECO:0008006" key="9">
    <source>
        <dbReference type="Google" id="ProtNLM"/>
    </source>
</evidence>
<dbReference type="InterPro" id="IPR050598">
    <property type="entry name" value="AminoAcid_Transporter"/>
</dbReference>
<organism evidence="7 8">
    <name type="scientific">Sarocladium strictum</name>
    <name type="common">Black bundle disease fungus</name>
    <name type="synonym">Acremonium strictum</name>
    <dbReference type="NCBI Taxonomy" id="5046"/>
    <lineage>
        <taxon>Eukaryota</taxon>
        <taxon>Fungi</taxon>
        <taxon>Dikarya</taxon>
        <taxon>Ascomycota</taxon>
        <taxon>Pezizomycotina</taxon>
        <taxon>Sordariomycetes</taxon>
        <taxon>Hypocreomycetidae</taxon>
        <taxon>Hypocreales</taxon>
        <taxon>Sarocladiaceae</taxon>
        <taxon>Sarocladium</taxon>
    </lineage>
</organism>
<dbReference type="PANTHER" id="PTHR11785">
    <property type="entry name" value="AMINO ACID TRANSPORTER"/>
    <property type="match status" value="1"/>
</dbReference>
<comment type="caution">
    <text evidence="7">The sequence shown here is derived from an EMBL/GenBank/DDBJ whole genome shotgun (WGS) entry which is preliminary data.</text>
</comment>
<dbReference type="EMBL" id="JAPDFR010000002">
    <property type="protein sequence ID" value="KAK0389048.1"/>
    <property type="molecule type" value="Genomic_DNA"/>
</dbReference>
<dbReference type="Proteomes" id="UP001175261">
    <property type="component" value="Unassembled WGS sequence"/>
</dbReference>
<feature type="transmembrane region" description="Helical" evidence="6">
    <location>
        <begin position="468"/>
        <end position="488"/>
    </location>
</feature>
<evidence type="ECO:0000256" key="1">
    <source>
        <dbReference type="ARBA" id="ARBA00004141"/>
    </source>
</evidence>
<feature type="transmembrane region" description="Helical" evidence="6">
    <location>
        <begin position="106"/>
        <end position="127"/>
    </location>
</feature>
<dbReference type="GO" id="GO:0016020">
    <property type="term" value="C:membrane"/>
    <property type="evidence" value="ECO:0007669"/>
    <property type="project" value="UniProtKB-SubCell"/>
</dbReference>
<reference evidence="7" key="1">
    <citation type="submission" date="2022-10" db="EMBL/GenBank/DDBJ databases">
        <title>Determination and structural analysis of whole genome sequence of Sarocladium strictum F4-1.</title>
        <authorList>
            <person name="Hu L."/>
            <person name="Jiang Y."/>
        </authorList>
    </citation>
    <scope>NUCLEOTIDE SEQUENCE</scope>
    <source>
        <strain evidence="7">F4-1</strain>
    </source>
</reference>
<evidence type="ECO:0000256" key="2">
    <source>
        <dbReference type="ARBA" id="ARBA00022692"/>
    </source>
</evidence>
<keyword evidence="8" id="KW-1185">Reference proteome</keyword>
<evidence type="ECO:0000256" key="5">
    <source>
        <dbReference type="SAM" id="MobiDB-lite"/>
    </source>
</evidence>
<keyword evidence="4 6" id="KW-0472">Membrane</keyword>
<name>A0AA39GKH5_SARSR</name>
<protein>
    <recommendedName>
        <fullName evidence="9">Methionine permease</fullName>
    </recommendedName>
</protein>
<evidence type="ECO:0000256" key="3">
    <source>
        <dbReference type="ARBA" id="ARBA00022989"/>
    </source>
</evidence>
<keyword evidence="2 6" id="KW-0812">Transmembrane</keyword>
<feature type="transmembrane region" description="Helical" evidence="6">
    <location>
        <begin position="438"/>
        <end position="456"/>
    </location>
</feature>
<feature type="transmembrane region" description="Helical" evidence="6">
    <location>
        <begin position="265"/>
        <end position="285"/>
    </location>
</feature>
<feature type="transmembrane region" description="Helical" evidence="6">
    <location>
        <begin position="148"/>
        <end position="172"/>
    </location>
</feature>
<dbReference type="AlphaFoldDB" id="A0AA39GKH5"/>
<evidence type="ECO:0000256" key="4">
    <source>
        <dbReference type="ARBA" id="ARBA00023136"/>
    </source>
</evidence>
<gene>
    <name evidence="7" type="ORF">NLU13_2624</name>
</gene>
<dbReference type="Gene3D" id="1.20.1740.10">
    <property type="entry name" value="Amino acid/polyamine transporter I"/>
    <property type="match status" value="1"/>
</dbReference>
<feature type="compositionally biased region" description="Low complexity" evidence="5">
    <location>
        <begin position="9"/>
        <end position="18"/>
    </location>
</feature>
<evidence type="ECO:0000313" key="7">
    <source>
        <dbReference type="EMBL" id="KAK0389048.1"/>
    </source>
</evidence>
<evidence type="ECO:0000313" key="8">
    <source>
        <dbReference type="Proteomes" id="UP001175261"/>
    </source>
</evidence>
<dbReference type="Pfam" id="PF13520">
    <property type="entry name" value="AA_permease_2"/>
    <property type="match status" value="1"/>
</dbReference>
<accession>A0AA39GKH5</accession>
<feature type="transmembrane region" description="Helical" evidence="6">
    <location>
        <begin position="401"/>
        <end position="422"/>
    </location>
</feature>
<feature type="region of interest" description="Disordered" evidence="5">
    <location>
        <begin position="1"/>
        <end position="22"/>
    </location>
</feature>
<feature type="transmembrane region" description="Helical" evidence="6">
    <location>
        <begin position="217"/>
        <end position="238"/>
    </location>
</feature>
<sequence>MNQLRTPEASPLLASPPARGEFGTHVSHYVEPLREATYDEEYDSFPDPRPSRAVEDDVLPETSALGRTLTWRSCFILVISRVIGSGIFATPGTIIKEVGSPGLSLLLWLIGGVVAACSLAVCLEYGSMLPRSGGDKVYLEFTYRRPRLLASIVIAVHALLLGLTASNCIIFSQYVLFALDRPEASAFERKGLAAGLLVVVTFIHVVFPRFGVRTQNLFGWLKIAVTGFMILSGLYVVLFHQQTGSLVSASAQTGSTWDNVWEGSVWSWSALSTAIFKVFYSYAGLDNMVNVMNEVKNPVRTLKSVGTTALATACALYLLINVAYLSVVPLDEIKSSGELIAALFFERLFGPRLGRTILPLAVALSAAGNVMVVSFSMARLKQEIARQGIIPYGDFLSSTRPFGSPLGGFLLHIVPSFLVIVLPPSKRVYSFILELEQYPAQILSLALAFGLLILRYKRPDLKRPFKAWLFAVAVKIAMSLTLLVTALVPPHDMFEGGIFYATYAIAGTSVLLLGVLYWWVWTILLPRWKGYRLEEETEVLKDGTSITRMVHTPSP</sequence>
<feature type="transmembrane region" description="Helical" evidence="6">
    <location>
        <begin position="357"/>
        <end position="380"/>
    </location>
</feature>